<dbReference type="EMBL" id="JOKJ01000042">
    <property type="protein sequence ID" value="KEQ02853.1"/>
    <property type="molecule type" value="Genomic_DNA"/>
</dbReference>
<dbReference type="Pfam" id="PF13692">
    <property type="entry name" value="Glyco_trans_1_4"/>
    <property type="match status" value="1"/>
</dbReference>
<reference evidence="2 3" key="1">
    <citation type="submission" date="2014-06" db="EMBL/GenBank/DDBJ databases">
        <title>Rhizobium pelagicum/R2-400B4.</title>
        <authorList>
            <person name="Kimes N.E."/>
            <person name="Lopez-Perez M."/>
        </authorList>
    </citation>
    <scope>NUCLEOTIDE SEQUENCE [LARGE SCALE GENOMIC DNA]</scope>
    <source>
        <strain evidence="2 3">R2-400B4</strain>
    </source>
</reference>
<dbReference type="Proteomes" id="UP000052167">
    <property type="component" value="Unassembled WGS sequence"/>
</dbReference>
<proteinExistence type="predicted"/>
<feature type="domain" description="Glycosyltransferase subfamily 4-like N-terminal" evidence="1">
    <location>
        <begin position="19"/>
        <end position="195"/>
    </location>
</feature>
<dbReference type="AlphaFoldDB" id="A0A922NXG9"/>
<dbReference type="InterPro" id="IPR028098">
    <property type="entry name" value="Glyco_trans_4-like_N"/>
</dbReference>
<gene>
    <name evidence="2" type="ORF">GV68_19780</name>
</gene>
<keyword evidence="2" id="KW-0808">Transferase</keyword>
<evidence type="ECO:0000313" key="3">
    <source>
        <dbReference type="Proteomes" id="UP000052167"/>
    </source>
</evidence>
<organism evidence="2 3">
    <name type="scientific">Pseudorhizobium pelagicum</name>
    <dbReference type="NCBI Taxonomy" id="1509405"/>
    <lineage>
        <taxon>Bacteria</taxon>
        <taxon>Pseudomonadati</taxon>
        <taxon>Pseudomonadota</taxon>
        <taxon>Alphaproteobacteria</taxon>
        <taxon>Hyphomicrobiales</taxon>
        <taxon>Rhizobiaceae</taxon>
        <taxon>Rhizobium/Agrobacterium group</taxon>
        <taxon>Pseudorhizobium</taxon>
    </lineage>
</organism>
<evidence type="ECO:0000259" key="1">
    <source>
        <dbReference type="Pfam" id="PF13439"/>
    </source>
</evidence>
<dbReference type="Gene3D" id="3.40.50.2000">
    <property type="entry name" value="Glycogen Phosphorylase B"/>
    <property type="match status" value="2"/>
</dbReference>
<protein>
    <submittedName>
        <fullName evidence="2">Glycosyl transferase</fullName>
    </submittedName>
</protein>
<dbReference type="CDD" id="cd03794">
    <property type="entry name" value="GT4_WbuB-like"/>
    <property type="match status" value="1"/>
</dbReference>
<name>A0A922NXG9_9HYPH</name>
<dbReference type="PANTHER" id="PTHR45947:SF3">
    <property type="entry name" value="SULFOQUINOVOSYL TRANSFERASE SQD2"/>
    <property type="match status" value="1"/>
</dbReference>
<evidence type="ECO:0000313" key="2">
    <source>
        <dbReference type="EMBL" id="KEQ02853.1"/>
    </source>
</evidence>
<dbReference type="PANTHER" id="PTHR45947">
    <property type="entry name" value="SULFOQUINOVOSYL TRANSFERASE SQD2"/>
    <property type="match status" value="1"/>
</dbReference>
<accession>A0A922NXG9</accession>
<dbReference type="SUPFAM" id="SSF53756">
    <property type="entry name" value="UDP-Glycosyltransferase/glycogen phosphorylase"/>
    <property type="match status" value="1"/>
</dbReference>
<sequence length="394" mass="44756">MEGRKVLIIVENLPVPFDRRVWQQARTLQKEGASVSIICPVGKGAETRYEYLEGIHIYRHPQFPDAQGALGYLLEYSTALYWETVLAWKIWRKHGFDTLHGCNPPDLIFLIAWQFKLLGKKYIFDHHDINPELYEAKFGRRGLFWRALCLFEWLTFKAADVVISTNESYRKIAIDRGGKDPDKVYIVRSGPDLSRVKPVEPNALLKCGRRYLVGYVGVMGEQEGIDLLLQAVAHLVHTQARTDIHFALVGDGSALGGLQEMARHLKVDQYVSFIGRAPDQLLFEVLSTADICVNPDRVNPMNDKSTMNKILEYMALAKPIVQFDVVEGRFSAMEASLYARANDPVDFADKIETLLGDAEARFRMGQFGKNRVLTQMAWTYEVPKLLNAYKAVKA</sequence>
<comment type="caution">
    <text evidence="2">The sequence shown here is derived from an EMBL/GenBank/DDBJ whole genome shotgun (WGS) entry which is preliminary data.</text>
</comment>
<dbReference type="GO" id="GO:0016757">
    <property type="term" value="F:glycosyltransferase activity"/>
    <property type="evidence" value="ECO:0007669"/>
    <property type="project" value="TreeGrafter"/>
</dbReference>
<dbReference type="Pfam" id="PF13439">
    <property type="entry name" value="Glyco_transf_4"/>
    <property type="match status" value="1"/>
</dbReference>
<keyword evidence="3" id="KW-1185">Reference proteome</keyword>
<dbReference type="InterPro" id="IPR050194">
    <property type="entry name" value="Glycosyltransferase_grp1"/>
</dbReference>